<sequence length="338" mass="37744">MTLFRITIRLLSGTLLTALNVFRSQMIGSLKTTPPPTSVHLRTFLVNRQMRPWHLGEMRRPLRLSALSFALIMLAGCSEPRIDTSSMPAAVVSVEKVRDSLPPYKRDEFDQALTIMAMSSFDGIDILNPRPMNAAEIAESANAYMHGLTGDEAIEKANELLRNRRARERSQALGILYRLEEKQANAEHDRKQRAQVTLDSADFYMSTSPYGALEPIIELDVTNGSDQRISELSLRGIVSSPGLETPWVDETFYYVIPGGLAPGESAQWRLAPNRFGPWGNREIPDDAQFDVTIEGLHDAEGKPLWDATPLSERQRERLAELREEYGDMAASSSKLSGP</sequence>
<dbReference type="InterPro" id="IPR046516">
    <property type="entry name" value="DUF6694"/>
</dbReference>
<organism evidence="1 2">
    <name type="scientific">Vreelandella subterranea</name>
    <dbReference type="NCBI Taxonomy" id="416874"/>
    <lineage>
        <taxon>Bacteria</taxon>
        <taxon>Pseudomonadati</taxon>
        <taxon>Pseudomonadota</taxon>
        <taxon>Gammaproteobacteria</taxon>
        <taxon>Oceanospirillales</taxon>
        <taxon>Halomonadaceae</taxon>
        <taxon>Vreelandella</taxon>
    </lineage>
</organism>
<keyword evidence="2" id="KW-1185">Reference proteome</keyword>
<proteinExistence type="predicted"/>
<protein>
    <submittedName>
        <fullName evidence="1">Uncharacterized protein</fullName>
    </submittedName>
</protein>
<gene>
    <name evidence="1" type="ORF">SAMN04487958_102218</name>
</gene>
<name>A0A1H9R3S1_9GAMM</name>
<reference evidence="2" key="1">
    <citation type="submission" date="2016-10" db="EMBL/GenBank/DDBJ databases">
        <authorList>
            <person name="Varghese N."/>
            <person name="Submissions S."/>
        </authorList>
    </citation>
    <scope>NUCLEOTIDE SEQUENCE [LARGE SCALE GENOMIC DNA]</scope>
    <source>
        <strain evidence="2">CGMCC 1.6495</strain>
    </source>
</reference>
<dbReference type="EMBL" id="FOGS01000002">
    <property type="protein sequence ID" value="SER67277.1"/>
    <property type="molecule type" value="Genomic_DNA"/>
</dbReference>
<dbReference type="AlphaFoldDB" id="A0A1H9R3S1"/>
<evidence type="ECO:0000313" key="1">
    <source>
        <dbReference type="EMBL" id="SER67277.1"/>
    </source>
</evidence>
<dbReference type="Pfam" id="PF20404">
    <property type="entry name" value="DUF6694"/>
    <property type="match status" value="1"/>
</dbReference>
<dbReference type="Proteomes" id="UP000198505">
    <property type="component" value="Unassembled WGS sequence"/>
</dbReference>
<accession>A0A1H9R3S1</accession>
<evidence type="ECO:0000313" key="2">
    <source>
        <dbReference type="Proteomes" id="UP000198505"/>
    </source>
</evidence>